<gene>
    <name evidence="2" type="primary">LOC115217408</name>
</gene>
<dbReference type="AlphaFoldDB" id="A0A7E6F6M6"/>
<name>A0A7E6F6M6_9MOLL</name>
<accession>A0A7E6F6M6</accession>
<evidence type="ECO:0000313" key="2">
    <source>
        <dbReference type="RefSeq" id="XP_036363399.1"/>
    </source>
</evidence>
<dbReference type="Proteomes" id="UP000515154">
    <property type="component" value="Linkage group LG11"/>
</dbReference>
<organism evidence="1 2">
    <name type="scientific">Octopus sinensis</name>
    <name type="common">East Asian common octopus</name>
    <dbReference type="NCBI Taxonomy" id="2607531"/>
    <lineage>
        <taxon>Eukaryota</taxon>
        <taxon>Metazoa</taxon>
        <taxon>Spiralia</taxon>
        <taxon>Lophotrochozoa</taxon>
        <taxon>Mollusca</taxon>
        <taxon>Cephalopoda</taxon>
        <taxon>Coleoidea</taxon>
        <taxon>Octopodiformes</taxon>
        <taxon>Octopoda</taxon>
        <taxon>Incirrata</taxon>
        <taxon>Octopodidae</taxon>
        <taxon>Octopus</taxon>
    </lineage>
</organism>
<sequence length="74" mass="8932">MVSTQRITNMERWIFHYHRHIRCVFHTKEIPILGYNKTSQQLTRKNNTKSKFTTQQKEEKNEPFKGAINDVKIL</sequence>
<protein>
    <submittedName>
        <fullName evidence="2">Uncharacterized protein LOC115217408 isoform X2</fullName>
    </submittedName>
</protein>
<evidence type="ECO:0000313" key="1">
    <source>
        <dbReference type="Proteomes" id="UP000515154"/>
    </source>
</evidence>
<reference evidence="2" key="1">
    <citation type="submission" date="2025-08" db="UniProtKB">
        <authorList>
            <consortium name="RefSeq"/>
        </authorList>
    </citation>
    <scope>IDENTIFICATION</scope>
</reference>
<dbReference type="RefSeq" id="XP_036363399.1">
    <property type="nucleotide sequence ID" value="XM_036507506.1"/>
</dbReference>
<proteinExistence type="predicted"/>
<keyword evidence="1" id="KW-1185">Reference proteome</keyword>